<evidence type="ECO:0000256" key="5">
    <source>
        <dbReference type="ARBA" id="ARBA00023315"/>
    </source>
</evidence>
<dbReference type="EC" id="2.3.2.30" evidence="7"/>
<keyword evidence="4" id="KW-0443">Lipid metabolism</keyword>
<dbReference type="SUPFAM" id="SSF55729">
    <property type="entry name" value="Acyl-CoA N-acyltransferases (Nat)"/>
    <property type="match status" value="1"/>
</dbReference>
<accession>A0A437R4T9</accession>
<proteinExistence type="inferred from homology"/>
<dbReference type="EMBL" id="SACS01000001">
    <property type="protein sequence ID" value="RVU41786.1"/>
    <property type="molecule type" value="Genomic_DNA"/>
</dbReference>
<dbReference type="Proteomes" id="UP000283077">
    <property type="component" value="Unassembled WGS sequence"/>
</dbReference>
<evidence type="ECO:0000256" key="8">
    <source>
        <dbReference type="ARBA" id="ARBA00039866"/>
    </source>
</evidence>
<dbReference type="Pfam" id="PF19576">
    <property type="entry name" value="Acyltransf_2"/>
    <property type="match status" value="1"/>
</dbReference>
<comment type="pathway">
    <text evidence="1">Lipid metabolism.</text>
</comment>
<dbReference type="SUPFAM" id="SSF69593">
    <property type="entry name" value="Glycerol-3-phosphate (1)-acyltransferase"/>
    <property type="match status" value="1"/>
</dbReference>
<comment type="similarity">
    <text evidence="6">Belongs to the acetyltransferase family. OlsB subfamily.</text>
</comment>
<reference evidence="12 13" key="1">
    <citation type="submission" date="2019-01" db="EMBL/GenBank/DDBJ databases">
        <authorList>
            <person name="Chen W.-M."/>
        </authorList>
    </citation>
    <scope>NUCLEOTIDE SEQUENCE [LARGE SCALE GENOMIC DNA]</scope>
    <source>
        <strain evidence="12 13">KYPC3</strain>
    </source>
</reference>
<comment type="catalytic activity">
    <reaction evidence="10">
        <text>a (3R)-hydroxyacyl-[ACP] + L-ornithine = a lyso-ornithine lipid + holo-[ACP] + H(+)</text>
        <dbReference type="Rhea" id="RHEA:20633"/>
        <dbReference type="Rhea" id="RHEA-COMP:9685"/>
        <dbReference type="Rhea" id="RHEA-COMP:9945"/>
        <dbReference type="ChEBI" id="CHEBI:15378"/>
        <dbReference type="ChEBI" id="CHEBI:46911"/>
        <dbReference type="ChEBI" id="CHEBI:64479"/>
        <dbReference type="ChEBI" id="CHEBI:78827"/>
        <dbReference type="ChEBI" id="CHEBI:138482"/>
        <dbReference type="EC" id="2.3.2.30"/>
    </reaction>
    <physiologicalReaction direction="left-to-right" evidence="10">
        <dbReference type="Rhea" id="RHEA:20634"/>
    </physiologicalReaction>
</comment>
<sequence length="569" mass="64792">MISVEKMVQQHLPQLQQQPWLEKPVTGALKHLLHEQDFIAFSEQYPHLQGIEFIEQVLDYFKFSYTVRDNELERIPTSGRVVIIANHPIGSLDGLALVKLIHDIRPDVKVIANQLLSAVTPLHAMLLPVNNMQGGTERRCIDHIHQHLAQEGAVIVFPAGEVSRLKPNGVRDGKWHAGFLRFARSSKAPILPVYIDARNSALFYGASMLYKPLATMLLVQEMFRQKHKSISMRIGELIPYDSFAQLPMETPAIVKLFKKHLYRLAKDKKPLLRTQTAIAHPEDRRELRKAIEACQLLGQTADGKQIYLYQSAKSSPIMREIGRLREVSFRAVGEGSGARRDIDRFDSYYEQLILWDKDDLEIVGAYRFADTQKIIAAQGLQGLYTASLFTFNQQMQPFLAQGLELGRSFVQPKYWGKRSLDYLWYGIGAYLQQNPHIRYLFGGVSLSNSYPKAARDLLVYFYTLYFSEENDTAIPNIPYQLPFETLAQLQQHFSGTDYSADFTQLKHLLAHMGLNIPTLYKQYSEIAEPGGVQFLAFGIDPDFADCVDGLVLVDLTKLKPAKKQRYLGD</sequence>
<dbReference type="InterPro" id="IPR016181">
    <property type="entry name" value="Acyl_CoA_acyltransferase"/>
</dbReference>
<evidence type="ECO:0000313" key="12">
    <source>
        <dbReference type="EMBL" id="RVU41786.1"/>
    </source>
</evidence>
<evidence type="ECO:0000256" key="9">
    <source>
        <dbReference type="ARBA" id="ARBA00045724"/>
    </source>
</evidence>
<evidence type="ECO:0000256" key="6">
    <source>
        <dbReference type="ARBA" id="ARBA00038095"/>
    </source>
</evidence>
<dbReference type="Pfam" id="PF13444">
    <property type="entry name" value="Acetyltransf_5"/>
    <property type="match status" value="1"/>
</dbReference>
<organism evidence="12 13">
    <name type="scientific">Rheinheimera riviphila</name>
    <dbReference type="NCBI Taxonomy" id="1834037"/>
    <lineage>
        <taxon>Bacteria</taxon>
        <taxon>Pseudomonadati</taxon>
        <taxon>Pseudomonadota</taxon>
        <taxon>Gammaproteobacteria</taxon>
        <taxon>Chromatiales</taxon>
        <taxon>Chromatiaceae</taxon>
        <taxon>Rheinheimera</taxon>
    </lineage>
</organism>
<evidence type="ECO:0000256" key="2">
    <source>
        <dbReference type="ARBA" id="ARBA00022516"/>
    </source>
</evidence>
<dbReference type="PANTHER" id="PTHR37323">
    <property type="entry name" value="GCN5-RELATED N-ACETYLTRANSFERASE"/>
    <property type="match status" value="1"/>
</dbReference>
<dbReference type="OrthoDB" id="1113830at2"/>
<protein>
    <recommendedName>
        <fullName evidence="8">L-ornithine N(alpha)-acyltransferase</fullName>
        <ecNumber evidence="7">2.3.2.30</ecNumber>
    </recommendedName>
</protein>
<evidence type="ECO:0000256" key="10">
    <source>
        <dbReference type="ARBA" id="ARBA00047785"/>
    </source>
</evidence>
<keyword evidence="2" id="KW-0444">Lipid biosynthesis</keyword>
<dbReference type="InterPro" id="IPR045746">
    <property type="entry name" value="ACT14924-like_Acyltransf_dom"/>
</dbReference>
<dbReference type="PANTHER" id="PTHR37323:SF1">
    <property type="entry name" value="L-ORNITHINE N(ALPHA)-ACYLTRANSFERASE"/>
    <property type="match status" value="1"/>
</dbReference>
<feature type="domain" description="Phospholipid/glycerol acyltransferase" evidence="11">
    <location>
        <begin position="81"/>
        <end position="198"/>
    </location>
</feature>
<name>A0A437R4T9_9GAMM</name>
<dbReference type="RefSeq" id="WP_127697176.1">
    <property type="nucleotide sequence ID" value="NZ_SACS01000001.1"/>
</dbReference>
<evidence type="ECO:0000313" key="13">
    <source>
        <dbReference type="Proteomes" id="UP000283077"/>
    </source>
</evidence>
<evidence type="ECO:0000256" key="4">
    <source>
        <dbReference type="ARBA" id="ARBA00023098"/>
    </source>
</evidence>
<dbReference type="GO" id="GO:0043810">
    <property type="term" value="F:ornithine-acyl [acyl carrier protein] N-acyltransferase activity"/>
    <property type="evidence" value="ECO:0007669"/>
    <property type="project" value="UniProtKB-EC"/>
</dbReference>
<evidence type="ECO:0000259" key="11">
    <source>
        <dbReference type="SMART" id="SM00563"/>
    </source>
</evidence>
<evidence type="ECO:0000256" key="3">
    <source>
        <dbReference type="ARBA" id="ARBA00022679"/>
    </source>
</evidence>
<dbReference type="SMART" id="SM00563">
    <property type="entry name" value="PlsC"/>
    <property type="match status" value="1"/>
</dbReference>
<dbReference type="InterPro" id="IPR052351">
    <property type="entry name" value="Ornithine_N-alpha-AT"/>
</dbReference>
<evidence type="ECO:0000256" key="1">
    <source>
        <dbReference type="ARBA" id="ARBA00005189"/>
    </source>
</evidence>
<gene>
    <name evidence="12" type="ORF">EOE67_00895</name>
</gene>
<comment type="function">
    <text evidence="9">Catalyzes the first step in the biosynthesis of ornithine lipids, which are phosphorus-free membrane lipids. Catalyzes the 3-hydroxyacyl-acyl carrier protein-dependent acylation of ornithine to form lyso-ornithine lipid (LOL).</text>
</comment>
<dbReference type="CDD" id="cd07986">
    <property type="entry name" value="LPLAT_ACT14924-like"/>
    <property type="match status" value="1"/>
</dbReference>
<keyword evidence="3 12" id="KW-0808">Transferase</keyword>
<keyword evidence="13" id="KW-1185">Reference proteome</keyword>
<comment type="caution">
    <text evidence="12">The sequence shown here is derived from an EMBL/GenBank/DDBJ whole genome shotgun (WGS) entry which is preliminary data.</text>
</comment>
<dbReference type="AlphaFoldDB" id="A0A437R4T9"/>
<keyword evidence="5 12" id="KW-0012">Acyltransferase</keyword>
<dbReference type="GO" id="GO:0006629">
    <property type="term" value="P:lipid metabolic process"/>
    <property type="evidence" value="ECO:0007669"/>
    <property type="project" value="UniProtKB-KW"/>
</dbReference>
<dbReference type="InterPro" id="IPR002123">
    <property type="entry name" value="Plipid/glycerol_acylTrfase"/>
</dbReference>
<evidence type="ECO:0000256" key="7">
    <source>
        <dbReference type="ARBA" id="ARBA00039058"/>
    </source>
</evidence>